<dbReference type="CDD" id="cd16618">
    <property type="entry name" value="mRING-HC-C4C4_CNOT4"/>
    <property type="match status" value="1"/>
</dbReference>
<feature type="region of interest" description="Disordered" evidence="3">
    <location>
        <begin position="380"/>
        <end position="399"/>
    </location>
</feature>
<sequence>MTKGMSEKEKRQIVFLGPSSERTTMSDDGDKVCPLCAEEMDLTDQQLKPCKCGYEICVWCWHHIMEMADKDEKDGRCPACRTPYDKERIVGMSANCESLVTGAIFEKRHKSYKAKPKASAETRKQLSTVRVIQRNLVYIIGLPANLCDESLLERKEYFGQYGKILKVSIPRPSNATNQQGSTNNTFSVYITYAREDEAVRCIQAVHNYILDGKPLRACFGTTKYCHAWLRNMNCNNPDCLYLHDIGSQEDSFTKDEIISAHTRSRVSQIPTSSLQRRSGIMLPSPTDDWACNGTTSTNKQLVKSSSNNNLGQPKVSNGSIGRSTILPAAASWGSRPLNVCSGSQASMKENVDNINSCTHSSVSSDMKLASSAWHDVVQTSDGLEKHATNGDGTTSSSELSKAVSSDIQLALDFSNNPLQAVVCDTRDSAWEDEFPVESYDSMAFGRPKEIPPAISPALDIEQQSSGISLPSNSPPHEKEHTAAGFFASSIEESHNINVFSIASKTINAVIGTALETSENNSVLSQTSGTDKNEHVTAPCNNSFTGLLKTPVSKSKSKSNQNDLSESFGNSSLPSSSLVHISSNAPASREPSVFKSESERLFQSTCNGLDDSSLVIAKQMDSDAICQNSCSSHLVESFNKSTGLATSGINRPALTAVPSPFGESIALSNSVNLLLSSQQDGDELVDNQEGNLSQLHKASISLDSSLLLGENGSKEGAIVHPRPLNTLNNNQSRFSFARQENQEGLVESSIFSNNHEHGHRIAVKDSFGDDFEKVFMANGFLGNGIVNNSMTFAAERPAGVSLAKVSAPPGFSAPNRAPPPGFSVQNRQDQNFGTASEIHLHGNSSYGDRYQVYTPENSADIEFMDPAILAVGKGHLPIGAGNASFGFGSAFPAHFNSPECDPRLQLLMHHSVSSHQNTRVPEQTRNSPLHANDSYLTSCLLAKNYSGLSSLAHLSLQQSRSSPVTSSQWDGWSNLHSSADMGVKNVTVNERFGLNNYYLGKGEHNFHIPSSGDIYGRAFGM</sequence>
<evidence type="ECO:0000259" key="5">
    <source>
        <dbReference type="PROSITE" id="PS50102"/>
    </source>
</evidence>
<comment type="caution">
    <text evidence="6">The sequence shown here is derived from an EMBL/GenBank/DDBJ whole genome shotgun (WGS) entry which is preliminary data.</text>
</comment>
<feature type="compositionally biased region" description="Polar residues" evidence="3">
    <location>
        <begin position="551"/>
        <end position="562"/>
    </location>
</feature>
<keyword evidence="7" id="KW-1185">Reference proteome</keyword>
<dbReference type="Gene3D" id="3.30.40.10">
    <property type="entry name" value="Zinc/RING finger domain, C3HC4 (zinc finger)"/>
    <property type="match status" value="1"/>
</dbReference>
<dbReference type="InterPro" id="IPR034261">
    <property type="entry name" value="CNOT4_RRM"/>
</dbReference>
<dbReference type="SUPFAM" id="SSF57850">
    <property type="entry name" value="RING/U-box"/>
    <property type="match status" value="1"/>
</dbReference>
<dbReference type="Pfam" id="PF00076">
    <property type="entry name" value="RRM_1"/>
    <property type="match status" value="1"/>
</dbReference>
<dbReference type="PANTHER" id="PTHR12603:SF4">
    <property type="entry name" value="RNA BINDING (RRM_RBD_RNP MOTIFS) FAMILY PROTEIN"/>
    <property type="match status" value="1"/>
</dbReference>
<protein>
    <recommendedName>
        <fullName evidence="8">CCR4-NOT transcription complex subunit 4</fullName>
    </recommendedName>
</protein>
<name>A0A835UMV8_VANPL</name>
<evidence type="ECO:0000259" key="4">
    <source>
        <dbReference type="PROSITE" id="PS50089"/>
    </source>
</evidence>
<dbReference type="GO" id="GO:0030014">
    <property type="term" value="C:CCR4-NOT complex"/>
    <property type="evidence" value="ECO:0007669"/>
    <property type="project" value="InterPro"/>
</dbReference>
<dbReference type="AlphaFoldDB" id="A0A835UMV8"/>
<dbReference type="CDD" id="cd12438">
    <property type="entry name" value="RRM_CNOT4"/>
    <property type="match status" value="1"/>
</dbReference>
<dbReference type="InterPro" id="IPR013083">
    <property type="entry name" value="Znf_RING/FYVE/PHD"/>
</dbReference>
<dbReference type="GO" id="GO:0016567">
    <property type="term" value="P:protein ubiquitination"/>
    <property type="evidence" value="ECO:0007669"/>
    <property type="project" value="TreeGrafter"/>
</dbReference>
<proteinExistence type="predicted"/>
<dbReference type="InterPro" id="IPR003954">
    <property type="entry name" value="RRM_euk-type"/>
</dbReference>
<dbReference type="EMBL" id="JADCNL010000009">
    <property type="protein sequence ID" value="KAG0466360.1"/>
    <property type="molecule type" value="Genomic_DNA"/>
</dbReference>
<dbReference type="Proteomes" id="UP000636800">
    <property type="component" value="Unassembled WGS sequence"/>
</dbReference>
<dbReference type="InterPro" id="IPR035979">
    <property type="entry name" value="RBD_domain_sf"/>
</dbReference>
<evidence type="ECO:0008006" key="8">
    <source>
        <dbReference type="Google" id="ProtNLM"/>
    </source>
</evidence>
<dbReference type="SMART" id="SM00360">
    <property type="entry name" value="RRM"/>
    <property type="match status" value="1"/>
</dbReference>
<keyword evidence="1" id="KW-0479">Metal-binding</keyword>
<dbReference type="InterPro" id="IPR039780">
    <property type="entry name" value="Mot2"/>
</dbReference>
<dbReference type="SMART" id="SM00361">
    <property type="entry name" value="RRM_1"/>
    <property type="match status" value="1"/>
</dbReference>
<feature type="compositionally biased region" description="Polar residues" evidence="3">
    <location>
        <begin position="390"/>
        <end position="399"/>
    </location>
</feature>
<keyword evidence="1" id="KW-0862">Zinc</keyword>
<organism evidence="6 7">
    <name type="scientific">Vanilla planifolia</name>
    <name type="common">Vanilla</name>
    <dbReference type="NCBI Taxonomy" id="51239"/>
    <lineage>
        <taxon>Eukaryota</taxon>
        <taxon>Viridiplantae</taxon>
        <taxon>Streptophyta</taxon>
        <taxon>Embryophyta</taxon>
        <taxon>Tracheophyta</taxon>
        <taxon>Spermatophyta</taxon>
        <taxon>Magnoliopsida</taxon>
        <taxon>Liliopsida</taxon>
        <taxon>Asparagales</taxon>
        <taxon>Orchidaceae</taxon>
        <taxon>Vanilloideae</taxon>
        <taxon>Vanilleae</taxon>
        <taxon>Vanilla</taxon>
    </lineage>
</organism>
<dbReference type="InterPro" id="IPR039515">
    <property type="entry name" value="NOT4_mRING-HC-C4C4"/>
</dbReference>
<dbReference type="PANTHER" id="PTHR12603">
    <property type="entry name" value="CCR4-NOT TRANSCRIPTION COMPLEX RELATED"/>
    <property type="match status" value="1"/>
</dbReference>
<dbReference type="SUPFAM" id="SSF54928">
    <property type="entry name" value="RNA-binding domain, RBD"/>
    <property type="match status" value="1"/>
</dbReference>
<dbReference type="PROSITE" id="PS50102">
    <property type="entry name" value="RRM"/>
    <property type="match status" value="1"/>
</dbReference>
<keyword evidence="2" id="KW-0694">RNA-binding</keyword>
<evidence type="ECO:0000256" key="3">
    <source>
        <dbReference type="SAM" id="MobiDB-lite"/>
    </source>
</evidence>
<reference evidence="6 7" key="1">
    <citation type="journal article" date="2020" name="Nat. Food">
        <title>A phased Vanilla planifolia genome enables genetic improvement of flavour and production.</title>
        <authorList>
            <person name="Hasing T."/>
            <person name="Tang H."/>
            <person name="Brym M."/>
            <person name="Khazi F."/>
            <person name="Huang T."/>
            <person name="Chambers A.H."/>
        </authorList>
    </citation>
    <scope>NUCLEOTIDE SEQUENCE [LARGE SCALE GENOMIC DNA]</scope>
    <source>
        <tissue evidence="6">Leaf</tissue>
    </source>
</reference>
<dbReference type="FunFam" id="3.30.70.330:FF:000161">
    <property type="entry name" value="RNA binding (RRM/RBD/RNP motifs) family protein"/>
    <property type="match status" value="1"/>
</dbReference>
<feature type="domain" description="RING-type" evidence="4">
    <location>
        <begin position="33"/>
        <end position="81"/>
    </location>
</feature>
<keyword evidence="1" id="KW-0863">Zinc-finger</keyword>
<evidence type="ECO:0000256" key="1">
    <source>
        <dbReference type="PROSITE-ProRule" id="PRU00175"/>
    </source>
</evidence>
<dbReference type="PROSITE" id="PS50089">
    <property type="entry name" value="ZF_RING_2"/>
    <property type="match status" value="1"/>
</dbReference>
<dbReference type="GO" id="GO:0008270">
    <property type="term" value="F:zinc ion binding"/>
    <property type="evidence" value="ECO:0007669"/>
    <property type="project" value="UniProtKB-KW"/>
</dbReference>
<dbReference type="GO" id="GO:0003723">
    <property type="term" value="F:RNA binding"/>
    <property type="evidence" value="ECO:0007669"/>
    <property type="project" value="UniProtKB-UniRule"/>
</dbReference>
<evidence type="ECO:0000313" key="6">
    <source>
        <dbReference type="EMBL" id="KAG0466360.1"/>
    </source>
</evidence>
<accession>A0A835UMV8</accession>
<feature type="compositionally biased region" description="Low complexity" evidence="3">
    <location>
        <begin position="563"/>
        <end position="582"/>
    </location>
</feature>
<feature type="domain" description="RRM" evidence="5">
    <location>
        <begin position="135"/>
        <end position="222"/>
    </location>
</feature>
<evidence type="ECO:0000313" key="7">
    <source>
        <dbReference type="Proteomes" id="UP000636800"/>
    </source>
</evidence>
<dbReference type="Pfam" id="PF14570">
    <property type="entry name" value="zf-RING_4"/>
    <property type="match status" value="1"/>
</dbReference>
<dbReference type="GO" id="GO:0004842">
    <property type="term" value="F:ubiquitin-protein transferase activity"/>
    <property type="evidence" value="ECO:0007669"/>
    <property type="project" value="InterPro"/>
</dbReference>
<dbReference type="InterPro" id="IPR012677">
    <property type="entry name" value="Nucleotide-bd_a/b_plait_sf"/>
</dbReference>
<dbReference type="InterPro" id="IPR000504">
    <property type="entry name" value="RRM_dom"/>
</dbReference>
<gene>
    <name evidence="6" type="ORF">HPP92_017940</name>
</gene>
<feature type="region of interest" description="Disordered" evidence="3">
    <location>
        <begin position="550"/>
        <end position="582"/>
    </location>
</feature>
<dbReference type="Gene3D" id="3.30.70.330">
    <property type="match status" value="1"/>
</dbReference>
<evidence type="ECO:0000256" key="2">
    <source>
        <dbReference type="PROSITE-ProRule" id="PRU00176"/>
    </source>
</evidence>
<dbReference type="InterPro" id="IPR001841">
    <property type="entry name" value="Znf_RING"/>
</dbReference>